<keyword evidence="3" id="KW-1185">Reference proteome</keyword>
<evidence type="ECO:0000313" key="3">
    <source>
        <dbReference type="Proteomes" id="UP000828251"/>
    </source>
</evidence>
<comment type="caution">
    <text evidence="2">The sequence shown here is derived from an EMBL/GenBank/DDBJ whole genome shotgun (WGS) entry which is preliminary data.</text>
</comment>
<dbReference type="Proteomes" id="UP000828251">
    <property type="component" value="Unassembled WGS sequence"/>
</dbReference>
<dbReference type="InterPro" id="IPR054722">
    <property type="entry name" value="PolX-like_BBD"/>
</dbReference>
<evidence type="ECO:0000259" key="1">
    <source>
        <dbReference type="Pfam" id="PF22936"/>
    </source>
</evidence>
<organism evidence="2 3">
    <name type="scientific">Gossypium stocksii</name>
    <dbReference type="NCBI Taxonomy" id="47602"/>
    <lineage>
        <taxon>Eukaryota</taxon>
        <taxon>Viridiplantae</taxon>
        <taxon>Streptophyta</taxon>
        <taxon>Embryophyta</taxon>
        <taxon>Tracheophyta</taxon>
        <taxon>Spermatophyta</taxon>
        <taxon>Magnoliopsida</taxon>
        <taxon>eudicotyledons</taxon>
        <taxon>Gunneridae</taxon>
        <taxon>Pentapetalae</taxon>
        <taxon>rosids</taxon>
        <taxon>malvids</taxon>
        <taxon>Malvales</taxon>
        <taxon>Malvaceae</taxon>
        <taxon>Malvoideae</taxon>
        <taxon>Gossypium</taxon>
    </lineage>
</organism>
<proteinExistence type="predicted"/>
<reference evidence="2 3" key="1">
    <citation type="journal article" date="2021" name="Plant Biotechnol. J.">
        <title>Multi-omics assisted identification of the key and species-specific regulatory components of drought-tolerant mechanisms in Gossypium stocksii.</title>
        <authorList>
            <person name="Yu D."/>
            <person name="Ke L."/>
            <person name="Zhang D."/>
            <person name="Wu Y."/>
            <person name="Sun Y."/>
            <person name="Mei J."/>
            <person name="Sun J."/>
            <person name="Sun Y."/>
        </authorList>
    </citation>
    <scope>NUCLEOTIDE SEQUENCE [LARGE SCALE GENOMIC DNA]</scope>
    <source>
        <strain evidence="3">cv. E1</strain>
        <tissue evidence="2">Leaf</tissue>
    </source>
</reference>
<accession>A0A9D3VE00</accession>
<sequence length="126" mass="14460">MRVAECNKDEVVDANTTKDKGDDWFLVFTNERDWFSTYSSIDSGVVRMENGSLCKINGIRTVQIRKHYRIIMTLLSVKHVPDLEKNILSMLDSKKCRIVIESSSIKVFHRALILIKGGNHDSLYVL</sequence>
<gene>
    <name evidence="2" type="ORF">J1N35_021291</name>
</gene>
<name>A0A9D3VE00_9ROSI</name>
<dbReference type="EMBL" id="JAIQCV010000007">
    <property type="protein sequence ID" value="KAH1081530.1"/>
    <property type="molecule type" value="Genomic_DNA"/>
</dbReference>
<feature type="domain" description="Retrovirus-related Pol polyprotein from transposon TNT 1-94-like beta-barrel" evidence="1">
    <location>
        <begin position="28"/>
        <end position="92"/>
    </location>
</feature>
<dbReference type="AlphaFoldDB" id="A0A9D3VE00"/>
<protein>
    <recommendedName>
        <fullName evidence="1">Retrovirus-related Pol polyprotein from transposon TNT 1-94-like beta-barrel domain-containing protein</fullName>
    </recommendedName>
</protein>
<evidence type="ECO:0000313" key="2">
    <source>
        <dbReference type="EMBL" id="KAH1081530.1"/>
    </source>
</evidence>
<dbReference type="Pfam" id="PF22936">
    <property type="entry name" value="Pol_BBD"/>
    <property type="match status" value="1"/>
</dbReference>